<dbReference type="EMBL" id="HBFR01040042">
    <property type="protein sequence ID" value="CAD8902059.1"/>
    <property type="molecule type" value="Transcribed_RNA"/>
</dbReference>
<protein>
    <submittedName>
        <fullName evidence="2">Uncharacterized protein</fullName>
    </submittedName>
</protein>
<feature type="region of interest" description="Disordered" evidence="1">
    <location>
        <begin position="207"/>
        <end position="246"/>
    </location>
</feature>
<feature type="compositionally biased region" description="Low complexity" evidence="1">
    <location>
        <begin position="207"/>
        <end position="216"/>
    </location>
</feature>
<feature type="compositionally biased region" description="Polar residues" evidence="1">
    <location>
        <begin position="55"/>
        <end position="66"/>
    </location>
</feature>
<evidence type="ECO:0000256" key="1">
    <source>
        <dbReference type="SAM" id="MobiDB-lite"/>
    </source>
</evidence>
<feature type="compositionally biased region" description="Polar residues" evidence="1">
    <location>
        <begin position="97"/>
        <end position="107"/>
    </location>
</feature>
<feature type="compositionally biased region" description="Basic and acidic residues" evidence="1">
    <location>
        <begin position="13"/>
        <end position="23"/>
    </location>
</feature>
<feature type="region of interest" description="Disordered" evidence="1">
    <location>
        <begin position="1"/>
        <end position="116"/>
    </location>
</feature>
<gene>
    <name evidence="2" type="ORF">CHYS00102_LOCUS29278</name>
</gene>
<feature type="compositionally biased region" description="Basic residues" evidence="1">
    <location>
        <begin position="1"/>
        <end position="12"/>
    </location>
</feature>
<proteinExistence type="predicted"/>
<organism evidence="2">
    <name type="scientific">Corethron hystrix</name>
    <dbReference type="NCBI Taxonomy" id="216773"/>
    <lineage>
        <taxon>Eukaryota</taxon>
        <taxon>Sar</taxon>
        <taxon>Stramenopiles</taxon>
        <taxon>Ochrophyta</taxon>
        <taxon>Bacillariophyta</taxon>
        <taxon>Coscinodiscophyceae</taxon>
        <taxon>Corethrophycidae</taxon>
        <taxon>Corethrales</taxon>
        <taxon>Corethraceae</taxon>
        <taxon>Corethron</taxon>
    </lineage>
</organism>
<name>A0A7S1G0Z3_9STRA</name>
<accession>A0A7S1G0Z3</accession>
<evidence type="ECO:0000313" key="2">
    <source>
        <dbReference type="EMBL" id="CAD8902059.1"/>
    </source>
</evidence>
<reference evidence="2" key="1">
    <citation type="submission" date="2021-01" db="EMBL/GenBank/DDBJ databases">
        <authorList>
            <person name="Corre E."/>
            <person name="Pelletier E."/>
            <person name="Niang G."/>
            <person name="Scheremetjew M."/>
            <person name="Finn R."/>
            <person name="Kale V."/>
            <person name="Holt S."/>
            <person name="Cochrane G."/>
            <person name="Meng A."/>
            <person name="Brown T."/>
            <person name="Cohen L."/>
        </authorList>
    </citation>
    <scope>NUCLEOTIDE SEQUENCE</scope>
    <source>
        <strain evidence="2">308</strain>
    </source>
</reference>
<sequence length="262" mass="28279">MGLFRRKNKKKTKVEEPSTKEEEPTLQLQLTDTFEGVEAEPPENAPQPEKVEASETASAQETNTENKIAEKSEKIGNTVQEEPDGATTDVSEDEASETANESDSATDSDAIGKDAKQLPNPLKQSFLKAFAFLEGFEIINPCSCTNPSKEDGTIDIDKAKPQTLLDKMFDYLDGYDIQKALECGEFGSFGYDSCGYESCGGYLSSGTESETETSVSKDNPIDTGSSLEDEKADEIKNSTPATPLENAIENPAEMAPVAVAVC</sequence>
<dbReference type="AlphaFoldDB" id="A0A7S1G0Z3"/>